<dbReference type="Gene3D" id="1.10.10.2840">
    <property type="entry name" value="PucR C-terminal helix-turn-helix domain"/>
    <property type="match status" value="1"/>
</dbReference>
<comment type="caution">
    <text evidence="5">The sequence shown here is derived from an EMBL/GenBank/DDBJ whole genome shotgun (WGS) entry which is preliminary data.</text>
</comment>
<reference evidence="5 6" key="1">
    <citation type="submission" date="2017-10" db="EMBL/GenBank/DDBJ databases">
        <title>Draft genome of Lysinibacillus fusiformis strain Juneja, a laboratory-derived pathogen of Drosophila melanogaster.</title>
        <authorList>
            <person name="Smith B.R."/>
            <person name="Unckless R.L."/>
        </authorList>
    </citation>
    <scope>NUCLEOTIDE SEQUENCE [LARGE SCALE GENOMIC DNA]</scope>
    <source>
        <strain evidence="5 6">Juneja</strain>
    </source>
</reference>
<dbReference type="InterPro" id="IPR025736">
    <property type="entry name" value="PucR_C-HTH_dom"/>
</dbReference>
<feature type="domain" description="CdaR GGDEF-like" evidence="4">
    <location>
        <begin position="142"/>
        <end position="255"/>
    </location>
</feature>
<dbReference type="InterPro" id="IPR042070">
    <property type="entry name" value="PucR_C-HTH_sf"/>
</dbReference>
<proteinExistence type="inferred from homology"/>
<dbReference type="EMBL" id="PDFK01000002">
    <property type="protein sequence ID" value="PKU52704.1"/>
    <property type="molecule type" value="Genomic_DNA"/>
</dbReference>
<feature type="domain" description="PucR C-terminal helix-turn-helix" evidence="3">
    <location>
        <begin position="299"/>
        <end position="355"/>
    </location>
</feature>
<dbReference type="InterPro" id="IPR041522">
    <property type="entry name" value="CdaR_GGDEF"/>
</dbReference>
<dbReference type="Pfam" id="PF13556">
    <property type="entry name" value="HTH_30"/>
    <property type="match status" value="1"/>
</dbReference>
<dbReference type="InterPro" id="IPR051448">
    <property type="entry name" value="CdaR-like_regulators"/>
</dbReference>
<dbReference type="PANTHER" id="PTHR33744">
    <property type="entry name" value="CARBOHYDRATE DIACID REGULATOR"/>
    <property type="match status" value="1"/>
</dbReference>
<gene>
    <name evidence="5" type="ORF">CRI88_10340</name>
</gene>
<dbReference type="RefSeq" id="WP_101966581.1">
    <property type="nucleotide sequence ID" value="NZ_PDFK01000002.1"/>
</dbReference>
<evidence type="ECO:0000259" key="4">
    <source>
        <dbReference type="Pfam" id="PF17853"/>
    </source>
</evidence>
<organism evidence="5 6">
    <name type="scientific">Lysinibacillus fusiformis</name>
    <dbReference type="NCBI Taxonomy" id="28031"/>
    <lineage>
        <taxon>Bacteria</taxon>
        <taxon>Bacillati</taxon>
        <taxon>Bacillota</taxon>
        <taxon>Bacilli</taxon>
        <taxon>Bacillales</taxon>
        <taxon>Bacillaceae</taxon>
        <taxon>Lysinibacillus</taxon>
    </lineage>
</organism>
<evidence type="ECO:0000313" key="5">
    <source>
        <dbReference type="EMBL" id="PKU52704.1"/>
    </source>
</evidence>
<dbReference type="PANTHER" id="PTHR33744:SF15">
    <property type="entry name" value="CARBOHYDRATE DIACID REGULATOR"/>
    <property type="match status" value="1"/>
</dbReference>
<accession>A0A2I0V324</accession>
<dbReference type="InterPro" id="IPR008599">
    <property type="entry name" value="Diacid_rec"/>
</dbReference>
<evidence type="ECO:0000256" key="1">
    <source>
        <dbReference type="ARBA" id="ARBA00006754"/>
    </source>
</evidence>
<feature type="domain" description="Putative sugar diacid recognition" evidence="2">
    <location>
        <begin position="2"/>
        <end position="132"/>
    </location>
</feature>
<name>A0A2I0V324_9BACI</name>
<evidence type="ECO:0000259" key="2">
    <source>
        <dbReference type="Pfam" id="PF05651"/>
    </source>
</evidence>
<evidence type="ECO:0000259" key="3">
    <source>
        <dbReference type="Pfam" id="PF13556"/>
    </source>
</evidence>
<evidence type="ECO:0000313" key="6">
    <source>
        <dbReference type="Proteomes" id="UP000234956"/>
    </source>
</evidence>
<dbReference type="Pfam" id="PF17853">
    <property type="entry name" value="GGDEF_2"/>
    <property type="match status" value="1"/>
</dbReference>
<comment type="similarity">
    <text evidence="1">Belongs to the CdaR family.</text>
</comment>
<dbReference type="AlphaFoldDB" id="A0A2I0V324"/>
<dbReference type="Pfam" id="PF05651">
    <property type="entry name" value="Diacid_rec"/>
    <property type="match status" value="1"/>
</dbReference>
<sequence>MLTKKLAEEIVHQTMLRLRHNINVISPSGVILASGDKMRVENIHEGALHVTQTKETLIINEENIEQYPNTKPGINMPIMYQDEVVGVIGITGESEDMFEIANLVQLTTEIMTHQAIVESKSEWQRKNNDYIFEALVHGSKLDAALNERIQKLPFALKAPFQVILVSFNETSYVENSIPLFFEDLFYKQPILAGHSQLQEYYILLTNCEDQSCRPIIKALRKQKQKLPSLQIGIGPVVQHVSQLPYSYQGARTALEFATVQNELTFFEDVELFSLFKPRESEEVQAFHHRILKNMDAKQLETLQSFFDCNLQLKLCAQQLAIHRHTLTYRLNKIREMTGYDPQYFEDAVILKMACTLRTLQIMKAT</sequence>
<dbReference type="Proteomes" id="UP000234956">
    <property type="component" value="Unassembled WGS sequence"/>
</dbReference>
<protein>
    <submittedName>
        <fullName evidence="5">Transcriptional regulator</fullName>
    </submittedName>
</protein>